<dbReference type="Proteomes" id="UP000076798">
    <property type="component" value="Unassembled WGS sequence"/>
</dbReference>
<sequence>MKSIRMKISYLLYANPEDGYTSWAGKPTCKSNHQGSTESDSEDSDDRPYKRRRRSDPGVSARTQLQAEQNYREHRSDALRWLSKVVFGNPSDKAVCEVIESAIIMIHWSTGIIGKTFEHAENHQSHEHTESEVQEIRRSHALPEGSGFSSSCFRYTTILDSTGQISSPSFPHSSKGHSMTWSNRP</sequence>
<name>A0A166ABF4_9AGAM</name>
<proteinExistence type="predicted"/>
<organism evidence="2 3">
    <name type="scientific">Sistotremastrum suecicum HHB10207 ss-3</name>
    <dbReference type="NCBI Taxonomy" id="1314776"/>
    <lineage>
        <taxon>Eukaryota</taxon>
        <taxon>Fungi</taxon>
        <taxon>Dikarya</taxon>
        <taxon>Basidiomycota</taxon>
        <taxon>Agaricomycotina</taxon>
        <taxon>Agaricomycetes</taxon>
        <taxon>Sistotremastrales</taxon>
        <taxon>Sistotremastraceae</taxon>
        <taxon>Sistotremastrum</taxon>
    </lineage>
</organism>
<keyword evidence="3" id="KW-1185">Reference proteome</keyword>
<gene>
    <name evidence="2" type="ORF">SISSUDRAFT_1121793</name>
</gene>
<dbReference type="EMBL" id="KV428150">
    <property type="protein sequence ID" value="KZT35171.1"/>
    <property type="molecule type" value="Genomic_DNA"/>
</dbReference>
<evidence type="ECO:0000256" key="1">
    <source>
        <dbReference type="SAM" id="MobiDB-lite"/>
    </source>
</evidence>
<dbReference type="AlphaFoldDB" id="A0A166ABF4"/>
<feature type="region of interest" description="Disordered" evidence="1">
    <location>
        <begin position="17"/>
        <end position="70"/>
    </location>
</feature>
<protein>
    <submittedName>
        <fullName evidence="2">Uncharacterized protein</fullName>
    </submittedName>
</protein>
<accession>A0A166ABF4</accession>
<feature type="region of interest" description="Disordered" evidence="1">
    <location>
        <begin position="166"/>
        <end position="185"/>
    </location>
</feature>
<evidence type="ECO:0000313" key="2">
    <source>
        <dbReference type="EMBL" id="KZT35171.1"/>
    </source>
</evidence>
<evidence type="ECO:0000313" key="3">
    <source>
        <dbReference type="Proteomes" id="UP000076798"/>
    </source>
</evidence>
<reference evidence="2 3" key="1">
    <citation type="journal article" date="2016" name="Mol. Biol. Evol.">
        <title>Comparative Genomics of Early-Diverging Mushroom-Forming Fungi Provides Insights into the Origins of Lignocellulose Decay Capabilities.</title>
        <authorList>
            <person name="Nagy L.G."/>
            <person name="Riley R."/>
            <person name="Tritt A."/>
            <person name="Adam C."/>
            <person name="Daum C."/>
            <person name="Floudas D."/>
            <person name="Sun H."/>
            <person name="Yadav J.S."/>
            <person name="Pangilinan J."/>
            <person name="Larsson K.H."/>
            <person name="Matsuura K."/>
            <person name="Barry K."/>
            <person name="Labutti K."/>
            <person name="Kuo R."/>
            <person name="Ohm R.A."/>
            <person name="Bhattacharya S.S."/>
            <person name="Shirouzu T."/>
            <person name="Yoshinaga Y."/>
            <person name="Martin F.M."/>
            <person name="Grigoriev I.V."/>
            <person name="Hibbett D.S."/>
        </authorList>
    </citation>
    <scope>NUCLEOTIDE SEQUENCE [LARGE SCALE GENOMIC DNA]</scope>
    <source>
        <strain evidence="2 3">HHB10207 ss-3</strain>
    </source>
</reference>